<name>A0A9P5P3V0_9AGAR</name>
<gene>
    <name evidence="2" type="ORF">BDP27DRAFT_1376808</name>
</gene>
<organism evidence="2 3">
    <name type="scientific">Rhodocollybia butyracea</name>
    <dbReference type="NCBI Taxonomy" id="206335"/>
    <lineage>
        <taxon>Eukaryota</taxon>
        <taxon>Fungi</taxon>
        <taxon>Dikarya</taxon>
        <taxon>Basidiomycota</taxon>
        <taxon>Agaricomycotina</taxon>
        <taxon>Agaricomycetes</taxon>
        <taxon>Agaricomycetidae</taxon>
        <taxon>Agaricales</taxon>
        <taxon>Marasmiineae</taxon>
        <taxon>Omphalotaceae</taxon>
        <taxon>Rhodocollybia</taxon>
    </lineage>
</organism>
<proteinExistence type="predicted"/>
<dbReference type="AlphaFoldDB" id="A0A9P5P3V0"/>
<keyword evidence="1" id="KW-0732">Signal</keyword>
<evidence type="ECO:0000313" key="2">
    <source>
        <dbReference type="EMBL" id="KAF9024313.1"/>
    </source>
</evidence>
<evidence type="ECO:0000256" key="1">
    <source>
        <dbReference type="SAM" id="SignalP"/>
    </source>
</evidence>
<accession>A0A9P5P3V0</accession>
<evidence type="ECO:0000313" key="3">
    <source>
        <dbReference type="Proteomes" id="UP000772434"/>
    </source>
</evidence>
<sequence length="245" mass="27813">MQPKVVCLCLLVLLMFTGTGCALPHSLRCLPPSPYKASLLNCEGKLLPDPAEWPDSWKETGLRSMKKEIVKKMESNVAKTREYAILHALLTDITKINLDWDSTKAKQTVVMYFAIRGLSCNPYCLAFTVCGTGKSTDKAANRLESYGEFYYPVKTGKKFTRFEKYAFRKDEGNLKDSSADRKGLEEFSRFLSDYKKIVRAASAKDEDAALPVLHQHQQNQVALKSYTHQYCPRPRVPYPLHAHHT</sequence>
<comment type="caution">
    <text evidence="2">The sequence shown here is derived from an EMBL/GenBank/DDBJ whole genome shotgun (WGS) entry which is preliminary data.</text>
</comment>
<dbReference type="Proteomes" id="UP000772434">
    <property type="component" value="Unassembled WGS sequence"/>
</dbReference>
<dbReference type="EMBL" id="JADNRY010000917">
    <property type="protein sequence ID" value="KAF9024313.1"/>
    <property type="molecule type" value="Genomic_DNA"/>
</dbReference>
<keyword evidence="3" id="KW-1185">Reference proteome</keyword>
<dbReference type="PROSITE" id="PS51257">
    <property type="entry name" value="PROKAR_LIPOPROTEIN"/>
    <property type="match status" value="1"/>
</dbReference>
<protein>
    <submittedName>
        <fullName evidence="2">Uncharacterized protein</fullName>
    </submittedName>
</protein>
<feature type="chain" id="PRO_5040376498" evidence="1">
    <location>
        <begin position="23"/>
        <end position="245"/>
    </location>
</feature>
<reference evidence="2" key="1">
    <citation type="submission" date="2020-11" db="EMBL/GenBank/DDBJ databases">
        <authorList>
            <consortium name="DOE Joint Genome Institute"/>
            <person name="Ahrendt S."/>
            <person name="Riley R."/>
            <person name="Andreopoulos W."/>
            <person name="Labutti K."/>
            <person name="Pangilinan J."/>
            <person name="Ruiz-Duenas F.J."/>
            <person name="Barrasa J.M."/>
            <person name="Sanchez-Garcia M."/>
            <person name="Camarero S."/>
            <person name="Miyauchi S."/>
            <person name="Serrano A."/>
            <person name="Linde D."/>
            <person name="Babiker R."/>
            <person name="Drula E."/>
            <person name="Ayuso-Fernandez I."/>
            <person name="Pacheco R."/>
            <person name="Padilla G."/>
            <person name="Ferreira P."/>
            <person name="Barriuso J."/>
            <person name="Kellner H."/>
            <person name="Castanera R."/>
            <person name="Alfaro M."/>
            <person name="Ramirez L."/>
            <person name="Pisabarro A.G."/>
            <person name="Kuo A."/>
            <person name="Tritt A."/>
            <person name="Lipzen A."/>
            <person name="He G."/>
            <person name="Yan M."/>
            <person name="Ng V."/>
            <person name="Cullen D."/>
            <person name="Martin F."/>
            <person name="Rosso M.-N."/>
            <person name="Henrissat B."/>
            <person name="Hibbett D."/>
            <person name="Martinez A.T."/>
            <person name="Grigoriev I.V."/>
        </authorList>
    </citation>
    <scope>NUCLEOTIDE SEQUENCE</scope>
    <source>
        <strain evidence="2">AH 40177</strain>
    </source>
</reference>
<feature type="signal peptide" evidence="1">
    <location>
        <begin position="1"/>
        <end position="22"/>
    </location>
</feature>